<dbReference type="AlphaFoldDB" id="A0A679J240"/>
<dbReference type="PANTHER" id="PTHR35279">
    <property type="match status" value="1"/>
</dbReference>
<name>A0A679J240_9HYPH</name>
<dbReference type="SUPFAM" id="SSF75005">
    <property type="entry name" value="Arabinanase/levansucrase/invertase"/>
    <property type="match status" value="1"/>
</dbReference>
<proteinExistence type="predicted"/>
<evidence type="ECO:0008006" key="2">
    <source>
        <dbReference type="Google" id="ProtNLM"/>
    </source>
</evidence>
<gene>
    <name evidence="1" type="ORF">MBUL_03090</name>
</gene>
<dbReference type="PANTHER" id="PTHR35279:SF1">
    <property type="entry name" value="ARABINANASE_LEVANSUCRASE_INVERTASE"/>
    <property type="match status" value="1"/>
</dbReference>
<dbReference type="EMBL" id="LR743504">
    <property type="protein sequence ID" value="CAA2105233.1"/>
    <property type="molecule type" value="Genomic_DNA"/>
</dbReference>
<dbReference type="InterPro" id="IPR023296">
    <property type="entry name" value="Glyco_hydro_beta-prop_sf"/>
</dbReference>
<evidence type="ECO:0000313" key="1">
    <source>
        <dbReference type="EMBL" id="CAA2105233.1"/>
    </source>
</evidence>
<protein>
    <recommendedName>
        <fullName evidence="2">Glycosyl hydrolase family 32 N-terminal domain-containing protein</fullName>
    </recommendedName>
</protein>
<sequence length="318" mass="35589">MRWKKLGQIFDLRQHPIPFGCGAFAQSPQALVLDDRVRIFFSTRSREPDGQYLSHVAFVDMRKDLSSVLQVSPRPVLSPGGLGTFDEHGIFPLNVLRHGSLVYGYTTGWSRRVSVPVETGIGLAVSSDDGLSFERQGTGPVLSASLGEPFLVGDGFVRVVDGLFHMWYIFGVMWSVPEPGAAPERVYKIGHATSTDGVVWTKEEGRRIVPDRLGPDECQALPCVFDLDTRRHMVFCYREQLDFRTNPDRGYRIGHAWSDDVVQWTRDDAMLRLDGTSGTWDAEMQCYPHVFTCDGATYLLYNGNAFGRFGFGAARLEP</sequence>
<organism evidence="1">
    <name type="scientific">Methylobacterium bullatum</name>
    <dbReference type="NCBI Taxonomy" id="570505"/>
    <lineage>
        <taxon>Bacteria</taxon>
        <taxon>Pseudomonadati</taxon>
        <taxon>Pseudomonadota</taxon>
        <taxon>Alphaproteobacteria</taxon>
        <taxon>Hyphomicrobiales</taxon>
        <taxon>Methylobacteriaceae</taxon>
        <taxon>Methylobacterium</taxon>
    </lineage>
</organism>
<reference evidence="1" key="1">
    <citation type="submission" date="2019-12" db="EMBL/GenBank/DDBJ databases">
        <authorList>
            <person name="Cremers G."/>
        </authorList>
    </citation>
    <scope>NUCLEOTIDE SEQUENCE</scope>
    <source>
        <strain evidence="1">Mbul1</strain>
    </source>
</reference>
<accession>A0A679J240</accession>
<dbReference type="Gene3D" id="2.115.10.20">
    <property type="entry name" value="Glycosyl hydrolase domain, family 43"/>
    <property type="match status" value="2"/>
</dbReference>